<dbReference type="EC" id="2.7.11.1" evidence="1"/>
<dbReference type="PROSITE" id="PS00109">
    <property type="entry name" value="PROTEIN_KINASE_TYR"/>
    <property type="match status" value="1"/>
</dbReference>
<evidence type="ECO:0000256" key="4">
    <source>
        <dbReference type="ARBA" id="ARBA00022741"/>
    </source>
</evidence>
<dbReference type="CDD" id="cd14014">
    <property type="entry name" value="STKc_PknB_like"/>
    <property type="match status" value="1"/>
</dbReference>
<evidence type="ECO:0000256" key="3">
    <source>
        <dbReference type="ARBA" id="ARBA00022679"/>
    </source>
</evidence>
<evidence type="ECO:0000256" key="2">
    <source>
        <dbReference type="ARBA" id="ARBA00022527"/>
    </source>
</evidence>
<accession>A0A8J3XU56</accession>
<dbReference type="GO" id="GO:0004674">
    <property type="term" value="F:protein serine/threonine kinase activity"/>
    <property type="evidence" value="ECO:0007669"/>
    <property type="project" value="UniProtKB-KW"/>
</dbReference>
<evidence type="ECO:0000313" key="9">
    <source>
        <dbReference type="Proteomes" id="UP000605992"/>
    </source>
</evidence>
<evidence type="ECO:0000256" key="1">
    <source>
        <dbReference type="ARBA" id="ARBA00012513"/>
    </source>
</evidence>
<dbReference type="GO" id="GO:0005524">
    <property type="term" value="F:ATP binding"/>
    <property type="evidence" value="ECO:0007669"/>
    <property type="project" value="UniProtKB-KW"/>
</dbReference>
<evidence type="ECO:0000256" key="6">
    <source>
        <dbReference type="ARBA" id="ARBA00022840"/>
    </source>
</evidence>
<dbReference type="Gene3D" id="1.10.510.10">
    <property type="entry name" value="Transferase(Phosphotransferase) domain 1"/>
    <property type="match status" value="1"/>
</dbReference>
<dbReference type="Gene3D" id="3.30.200.20">
    <property type="entry name" value="Phosphorylase Kinase, domain 1"/>
    <property type="match status" value="1"/>
</dbReference>
<gene>
    <name evidence="8" type="ORF">Pth03_07000</name>
</gene>
<feature type="domain" description="Protein kinase" evidence="7">
    <location>
        <begin position="12"/>
        <end position="263"/>
    </location>
</feature>
<sequence length="491" mass="52147">MGAAGQLIVKRYRLVRALGQGATGIVWEGHDTLLDRPVAVRQVLLPSDLRETRRVEIIQRIAREARHAERLRHPHIAAVHDVAEEDGELYLIMELVRSRSLDGIVAGEGPLPPGRAATIARNVLSALTYAHASGVRHGDVRPANVLIGHDGRVVLADFGIASLAADPAFGHAGGGRTPAHGGPISRGTAAFLAPERMERPGDGPATVASDLWSLGATLHMAVTGKPPAGVPGDVPGPIGDVVRGLLAKEPRKRLSAEAADQALAELETPPPASARPRGGSRTKVIAGVAAVLVAGAVGGWAVLRPGPAPGETGVPTAMAAKVSPKPSATPSKSQTPAKTLKLTWYKSDAGWKAGVPKDWNRVPADFAMWWFDPKGRGQLTVEVTEQSGTDPLGALREAEAMLRPTVTGYTKVRLKSSSTKYGPAADWEFTWTQRKASDNAHLAKGVAYHQFRRVISTDTTTSVLTWTTTAADWERLRATQRKAFSLFKPPA</sequence>
<keyword evidence="5" id="KW-0418">Kinase</keyword>
<dbReference type="PANTHER" id="PTHR43289:SF6">
    <property type="entry name" value="SERINE_THREONINE-PROTEIN KINASE NEKL-3"/>
    <property type="match status" value="1"/>
</dbReference>
<evidence type="ECO:0000259" key="7">
    <source>
        <dbReference type="PROSITE" id="PS50011"/>
    </source>
</evidence>
<protein>
    <recommendedName>
        <fullName evidence="1">non-specific serine/threonine protein kinase</fullName>
        <ecNumber evidence="1">2.7.11.1</ecNumber>
    </recommendedName>
</protein>
<dbReference type="PROSITE" id="PS50011">
    <property type="entry name" value="PROTEIN_KINASE_DOM"/>
    <property type="match status" value="1"/>
</dbReference>
<dbReference type="InterPro" id="IPR000719">
    <property type="entry name" value="Prot_kinase_dom"/>
</dbReference>
<evidence type="ECO:0000256" key="5">
    <source>
        <dbReference type="ARBA" id="ARBA00022777"/>
    </source>
</evidence>
<comment type="caution">
    <text evidence="8">The sequence shown here is derived from an EMBL/GenBank/DDBJ whole genome shotgun (WGS) entry which is preliminary data.</text>
</comment>
<dbReference type="InterPro" id="IPR011009">
    <property type="entry name" value="Kinase-like_dom_sf"/>
</dbReference>
<dbReference type="Pfam" id="PF00069">
    <property type="entry name" value="Pkinase"/>
    <property type="match status" value="1"/>
</dbReference>
<proteinExistence type="predicted"/>
<reference evidence="8" key="1">
    <citation type="submission" date="2021-01" db="EMBL/GenBank/DDBJ databases">
        <title>Whole genome shotgun sequence of Planotetraspora thailandica NBRC 104271.</title>
        <authorList>
            <person name="Komaki H."/>
            <person name="Tamura T."/>
        </authorList>
    </citation>
    <scope>NUCLEOTIDE SEQUENCE</scope>
    <source>
        <strain evidence="8">NBRC 104271</strain>
    </source>
</reference>
<evidence type="ECO:0000313" key="8">
    <source>
        <dbReference type="EMBL" id="GII52311.1"/>
    </source>
</evidence>
<dbReference type="RefSeq" id="WP_203942612.1">
    <property type="nucleotide sequence ID" value="NZ_BOOR01000005.1"/>
</dbReference>
<name>A0A8J3XU56_9ACTN</name>
<dbReference type="InterPro" id="IPR008266">
    <property type="entry name" value="Tyr_kinase_AS"/>
</dbReference>
<dbReference type="SUPFAM" id="SSF56112">
    <property type="entry name" value="Protein kinase-like (PK-like)"/>
    <property type="match status" value="1"/>
</dbReference>
<keyword evidence="4" id="KW-0547">Nucleotide-binding</keyword>
<keyword evidence="9" id="KW-1185">Reference proteome</keyword>
<keyword evidence="6" id="KW-0067">ATP-binding</keyword>
<keyword evidence="2" id="KW-0723">Serine/threonine-protein kinase</keyword>
<organism evidence="8 9">
    <name type="scientific">Planotetraspora thailandica</name>
    <dbReference type="NCBI Taxonomy" id="487172"/>
    <lineage>
        <taxon>Bacteria</taxon>
        <taxon>Bacillati</taxon>
        <taxon>Actinomycetota</taxon>
        <taxon>Actinomycetes</taxon>
        <taxon>Streptosporangiales</taxon>
        <taxon>Streptosporangiaceae</taxon>
        <taxon>Planotetraspora</taxon>
    </lineage>
</organism>
<dbReference type="Proteomes" id="UP000605992">
    <property type="component" value="Unassembled WGS sequence"/>
</dbReference>
<keyword evidence="3" id="KW-0808">Transferase</keyword>
<dbReference type="EMBL" id="BOOR01000005">
    <property type="protein sequence ID" value="GII52311.1"/>
    <property type="molecule type" value="Genomic_DNA"/>
</dbReference>
<dbReference type="PANTHER" id="PTHR43289">
    <property type="entry name" value="MITOGEN-ACTIVATED PROTEIN KINASE KINASE KINASE 20-RELATED"/>
    <property type="match status" value="1"/>
</dbReference>
<dbReference type="AlphaFoldDB" id="A0A8J3XU56"/>